<evidence type="ECO:0000313" key="10">
    <source>
        <dbReference type="EMBL" id="KAB1210049.1"/>
    </source>
</evidence>
<protein>
    <recommendedName>
        <fullName evidence="3">H/ACA ribonucleoprotein complex non-core subunit NAF1</fullName>
    </recommendedName>
</protein>
<feature type="compositionally biased region" description="Acidic residues" evidence="9">
    <location>
        <begin position="228"/>
        <end position="249"/>
    </location>
</feature>
<dbReference type="InterPro" id="IPR038664">
    <property type="entry name" value="Gar1/Naf1_Cbf5-bd_sf"/>
</dbReference>
<keyword evidence="7" id="KW-0694">RNA-binding</keyword>
<feature type="compositionally biased region" description="Basic residues" evidence="9">
    <location>
        <begin position="647"/>
        <end position="656"/>
    </location>
</feature>
<evidence type="ECO:0000256" key="6">
    <source>
        <dbReference type="ARBA" id="ARBA00022553"/>
    </source>
</evidence>
<evidence type="ECO:0000256" key="2">
    <source>
        <dbReference type="ARBA" id="ARBA00009801"/>
    </source>
</evidence>
<name>A0A6A1VB28_9ROSI</name>
<sequence>MVGFFSEPSIDDLDQAPNFKDSNSALDPFDPTSTESSFPDSFLDFDFVKDWLEDTIPEMDDMGKIELGAPEKPIELVPDQIPRGSELICDGSKLNDNRSEQIIRGCDPSVDGSGFAMKVEKGEGEKLGNFSSCIELEMGKVSLVGEACNLGLAGGNDVKREIESDEDGSGSSESASESTSSSGATSSSVSSSDDEQEEVEEKKEVKVEAKMSADETGEVEEGEIRDVDEQEMVDGTDDYEEDEHAEEDDEDVMLDWSDVDEDGGVATKGPIKSMNELEVLPPVPPVDVTLQPHHQMIPMGVVLSIIGAQLIVEGLEKHNPLTEGSILWITERRAPLGLVDEIFGPVKNPYYKVRYNSDGEVPSGILAGTLISFVADFANHVLNDKDLYKKGYDASGANDEEVFDEAEFSDDEKEAEYRRMQKMTKRGMNDQNISSKKNNRKKGNCRDGPWRSAQPSPRQPQTSIGRVASNQNQHNFSPAAAFVGQSFVSGTGLVPPFPPTAQTVWTNGMPFQPPQTAIFPNGFPTNGMTWLAQNPYQHQMPLPNRMMFQQQFDPSQRSLPTAILPAEQSNMFVGPTCAQGLVDRNGINQMTFGLGLQGQRIHPSMNMGEQVVLSNESQVEQNCNMQQSVFTPGSVDQQINSVASSGRGRKPYRRGGGRFTGARGWHQS</sequence>
<evidence type="ECO:0000256" key="3">
    <source>
        <dbReference type="ARBA" id="ARBA00021438"/>
    </source>
</evidence>
<dbReference type="EMBL" id="RXIC02000024">
    <property type="protein sequence ID" value="KAB1210049.1"/>
    <property type="molecule type" value="Genomic_DNA"/>
</dbReference>
<dbReference type="SUPFAM" id="SSF50447">
    <property type="entry name" value="Translation proteins"/>
    <property type="match status" value="1"/>
</dbReference>
<feature type="region of interest" description="Disordered" evidence="9">
    <location>
        <begin position="160"/>
        <end position="249"/>
    </location>
</feature>
<evidence type="ECO:0000313" key="11">
    <source>
        <dbReference type="Proteomes" id="UP000516437"/>
    </source>
</evidence>
<gene>
    <name evidence="10" type="ORF">CJ030_MR6G008502</name>
</gene>
<feature type="compositionally biased region" description="Polar residues" evidence="9">
    <location>
        <begin position="20"/>
        <end position="35"/>
    </location>
</feature>
<evidence type="ECO:0000256" key="4">
    <source>
        <dbReference type="ARBA" id="ARBA00022517"/>
    </source>
</evidence>
<feature type="compositionally biased region" description="Low complexity" evidence="9">
    <location>
        <begin position="169"/>
        <end position="191"/>
    </location>
</feature>
<dbReference type="FunFam" id="2.40.10.230:FF:000002">
    <property type="entry name" value="H/ACA ribonucleoprotein complex non-core subunit NAF1"/>
    <property type="match status" value="1"/>
</dbReference>
<dbReference type="Gene3D" id="2.40.10.230">
    <property type="entry name" value="Probable tRNA pseudouridine synthase domain"/>
    <property type="match status" value="1"/>
</dbReference>
<dbReference type="GO" id="GO:0005634">
    <property type="term" value="C:nucleus"/>
    <property type="evidence" value="ECO:0007669"/>
    <property type="project" value="UniProtKB-SubCell"/>
</dbReference>
<dbReference type="Pfam" id="PF04410">
    <property type="entry name" value="Gar1"/>
    <property type="match status" value="1"/>
</dbReference>
<feature type="compositionally biased region" description="Basic and acidic residues" evidence="9">
    <location>
        <begin position="200"/>
        <end position="213"/>
    </location>
</feature>
<dbReference type="GO" id="GO:0000493">
    <property type="term" value="P:box H/ACA snoRNP assembly"/>
    <property type="evidence" value="ECO:0007669"/>
    <property type="project" value="InterPro"/>
</dbReference>
<dbReference type="InterPro" id="IPR009000">
    <property type="entry name" value="Transl_B-barrel_sf"/>
</dbReference>
<dbReference type="AlphaFoldDB" id="A0A6A1VB28"/>
<evidence type="ECO:0000256" key="7">
    <source>
        <dbReference type="ARBA" id="ARBA00022884"/>
    </source>
</evidence>
<feature type="region of interest" description="Disordered" evidence="9">
    <location>
        <begin position="1"/>
        <end position="41"/>
    </location>
</feature>
<reference evidence="10 11" key="1">
    <citation type="journal article" date="2019" name="Plant Biotechnol. J.">
        <title>The red bayberry genome and genetic basis of sex determination.</title>
        <authorList>
            <person name="Jia H.M."/>
            <person name="Jia H.J."/>
            <person name="Cai Q.L."/>
            <person name="Wang Y."/>
            <person name="Zhao H.B."/>
            <person name="Yang W.F."/>
            <person name="Wang G.Y."/>
            <person name="Li Y.H."/>
            <person name="Zhan D.L."/>
            <person name="Shen Y.T."/>
            <person name="Niu Q.F."/>
            <person name="Chang L."/>
            <person name="Qiu J."/>
            <person name="Zhao L."/>
            <person name="Xie H.B."/>
            <person name="Fu W.Y."/>
            <person name="Jin J."/>
            <person name="Li X.W."/>
            <person name="Jiao Y."/>
            <person name="Zhou C.C."/>
            <person name="Tu T."/>
            <person name="Chai C.Y."/>
            <person name="Gao J.L."/>
            <person name="Fan L.J."/>
            <person name="van de Weg E."/>
            <person name="Wang J.Y."/>
            <person name="Gao Z.S."/>
        </authorList>
    </citation>
    <scope>NUCLEOTIDE SEQUENCE [LARGE SCALE GENOMIC DNA]</scope>
    <source>
        <tissue evidence="10">Leaves</tissue>
    </source>
</reference>
<feature type="compositionally biased region" description="Polar residues" evidence="9">
    <location>
        <begin position="453"/>
        <end position="464"/>
    </location>
</feature>
<accession>A0A6A1VB28</accession>
<keyword evidence="5" id="KW-0698">rRNA processing</keyword>
<evidence type="ECO:0000256" key="9">
    <source>
        <dbReference type="SAM" id="MobiDB-lite"/>
    </source>
</evidence>
<dbReference type="InterPro" id="IPR007504">
    <property type="entry name" value="H/ACA_rnp_Gar1/Naf1"/>
</dbReference>
<keyword evidence="6" id="KW-0597">Phosphoprotein</keyword>
<dbReference type="PANTHER" id="PTHR31633">
    <property type="entry name" value="H/ACA RIBONUCLEOPROTEIN COMPLEX NON-CORE SUBUNIT NAF1"/>
    <property type="match status" value="1"/>
</dbReference>
<dbReference type="Proteomes" id="UP000516437">
    <property type="component" value="Chromosome 6"/>
</dbReference>
<dbReference type="GO" id="GO:0001522">
    <property type="term" value="P:pseudouridine synthesis"/>
    <property type="evidence" value="ECO:0007669"/>
    <property type="project" value="InterPro"/>
</dbReference>
<keyword evidence="8" id="KW-0539">Nucleus</keyword>
<dbReference type="GO" id="GO:0005732">
    <property type="term" value="C:sno(s)RNA-containing ribonucleoprotein complex"/>
    <property type="evidence" value="ECO:0007669"/>
    <property type="project" value="InterPro"/>
</dbReference>
<dbReference type="OrthoDB" id="21550at2759"/>
<dbReference type="InterPro" id="IPR040309">
    <property type="entry name" value="Naf1"/>
</dbReference>
<keyword evidence="11" id="KW-1185">Reference proteome</keyword>
<dbReference type="GO" id="GO:0006364">
    <property type="term" value="P:rRNA processing"/>
    <property type="evidence" value="ECO:0007669"/>
    <property type="project" value="UniProtKB-KW"/>
</dbReference>
<comment type="subcellular location">
    <subcellularLocation>
        <location evidence="1">Nucleus</location>
    </subcellularLocation>
</comment>
<evidence type="ECO:0000256" key="1">
    <source>
        <dbReference type="ARBA" id="ARBA00004123"/>
    </source>
</evidence>
<dbReference type="PANTHER" id="PTHR31633:SF1">
    <property type="entry name" value="H_ACA RIBONUCLEOPROTEIN COMPLEX NON-CORE SUBUNIT NAF1"/>
    <property type="match status" value="1"/>
</dbReference>
<keyword evidence="10" id="KW-0687">Ribonucleoprotein</keyword>
<organism evidence="10 11">
    <name type="scientific">Morella rubra</name>
    <name type="common">Chinese bayberry</name>
    <dbReference type="NCBI Taxonomy" id="262757"/>
    <lineage>
        <taxon>Eukaryota</taxon>
        <taxon>Viridiplantae</taxon>
        <taxon>Streptophyta</taxon>
        <taxon>Embryophyta</taxon>
        <taxon>Tracheophyta</taxon>
        <taxon>Spermatophyta</taxon>
        <taxon>Magnoliopsida</taxon>
        <taxon>eudicotyledons</taxon>
        <taxon>Gunneridae</taxon>
        <taxon>Pentapetalae</taxon>
        <taxon>rosids</taxon>
        <taxon>fabids</taxon>
        <taxon>Fagales</taxon>
        <taxon>Myricaceae</taxon>
        <taxon>Morella</taxon>
    </lineage>
</organism>
<comment type="similarity">
    <text evidence="2">Belongs to the NAF1 family.</text>
</comment>
<feature type="region of interest" description="Disordered" evidence="9">
    <location>
        <begin position="643"/>
        <end position="668"/>
    </location>
</feature>
<evidence type="ECO:0000256" key="8">
    <source>
        <dbReference type="ARBA" id="ARBA00023242"/>
    </source>
</evidence>
<evidence type="ECO:0000256" key="5">
    <source>
        <dbReference type="ARBA" id="ARBA00022552"/>
    </source>
</evidence>
<dbReference type="GO" id="GO:0003723">
    <property type="term" value="F:RNA binding"/>
    <property type="evidence" value="ECO:0007669"/>
    <property type="project" value="UniProtKB-KW"/>
</dbReference>
<keyword evidence="4" id="KW-0690">Ribosome biogenesis</keyword>
<comment type="caution">
    <text evidence="10">The sequence shown here is derived from an EMBL/GenBank/DDBJ whole genome shotgun (WGS) entry which is preliminary data.</text>
</comment>
<feature type="region of interest" description="Disordered" evidence="9">
    <location>
        <begin position="423"/>
        <end position="464"/>
    </location>
</feature>
<proteinExistence type="inferred from homology"/>